<name>A0ABY6XVL1_9BURK</name>
<protein>
    <recommendedName>
        <fullName evidence="4">Potassium ABC transporter ATPase</fullName>
    </recommendedName>
</protein>
<comment type="caution">
    <text evidence="2">The sequence shown here is derived from an EMBL/GenBank/DDBJ whole genome shotgun (WGS) entry which is preliminary data.</text>
</comment>
<proteinExistence type="predicted"/>
<keyword evidence="1" id="KW-0812">Transmembrane</keyword>
<organism evidence="2 3">
    <name type="scientific">Burkholderia aenigmatica</name>
    <dbReference type="NCBI Taxonomy" id="2015348"/>
    <lineage>
        <taxon>Bacteria</taxon>
        <taxon>Pseudomonadati</taxon>
        <taxon>Pseudomonadota</taxon>
        <taxon>Betaproteobacteria</taxon>
        <taxon>Burkholderiales</taxon>
        <taxon>Burkholderiaceae</taxon>
        <taxon>Burkholderia</taxon>
        <taxon>Burkholderia cepacia complex</taxon>
    </lineage>
</organism>
<evidence type="ECO:0000256" key="1">
    <source>
        <dbReference type="SAM" id="Phobius"/>
    </source>
</evidence>
<sequence length="33" mass="3758">MHPSSKVLIGIAMLVVFCCFVIAKGMLRHDRRK</sequence>
<evidence type="ECO:0000313" key="3">
    <source>
        <dbReference type="Proteomes" id="UP000494120"/>
    </source>
</evidence>
<evidence type="ECO:0000313" key="2">
    <source>
        <dbReference type="EMBL" id="VWC90263.1"/>
    </source>
</evidence>
<dbReference type="EMBL" id="CABVQG010000016">
    <property type="protein sequence ID" value="VWC90263.1"/>
    <property type="molecule type" value="Genomic_DNA"/>
</dbReference>
<keyword evidence="3" id="KW-1185">Reference proteome</keyword>
<reference evidence="2 3" key="1">
    <citation type="submission" date="2019-09" db="EMBL/GenBank/DDBJ databases">
        <authorList>
            <person name="Depoorter E."/>
        </authorList>
    </citation>
    <scope>NUCLEOTIDE SEQUENCE [LARGE SCALE GENOMIC DNA]</scope>
    <source>
        <strain evidence="2 3">R-17378</strain>
    </source>
</reference>
<dbReference type="Proteomes" id="UP000494120">
    <property type="component" value="Unassembled WGS sequence"/>
</dbReference>
<evidence type="ECO:0008006" key="4">
    <source>
        <dbReference type="Google" id="ProtNLM"/>
    </source>
</evidence>
<gene>
    <name evidence="2" type="ORF">BLA17378_04518</name>
</gene>
<keyword evidence="1" id="KW-1133">Transmembrane helix</keyword>
<keyword evidence="1" id="KW-0472">Membrane</keyword>
<accession>A0ABY6XVL1</accession>
<feature type="transmembrane region" description="Helical" evidence="1">
    <location>
        <begin position="6"/>
        <end position="27"/>
    </location>
</feature>